<feature type="transmembrane region" description="Helical" evidence="1">
    <location>
        <begin position="436"/>
        <end position="456"/>
    </location>
</feature>
<protein>
    <recommendedName>
        <fullName evidence="4">Major facilitator superfamily (MFS) profile domain-containing protein</fullName>
    </recommendedName>
</protein>
<dbReference type="EMBL" id="MPUH01000017">
    <property type="protein sequence ID" value="OMJ95115.1"/>
    <property type="molecule type" value="Genomic_DNA"/>
</dbReference>
<sequence>MNIRIPETIGKLNSDREISSESKANHKSMILSTKGVNELLGLIESIVVELTRCESYQTSANAKTEIKAWVESLKSLAEDTRAFISMLQKGVDELPPAALYTVEGHLIGVALIMVYSFTVAFNVSFIRLSQPAYEKEIGVNKEYDYYTDLLLPLLGIPGYILMHYISTRLTMKTSFMVSLILLIVGNALYYLALDWNDSNFYLIGKGIIVSRLPMYGVKQYIGFNTPLADRVKLSTCSVASMFLGYSLGYFMSLTSQDYSGNFITFTTTGMNIGGLFIGSFWVIITCFCSVLFVNPEKNYRLKSGHDKLYIQFLTILSYTLPFVVMQTFVSNHARPNFVHDWNELKFFTFLAVFCLMAVPVHMFVYISSYFTTDRTLIAASKLMMLIGGLLLLVEKFQKNSQEFWYVTSCITIIIGVNIGVAVSLPMLSGNIRNHRVGLFAGILEVSGIVFGNYLVMERGEDIIYFQIGVFVLVLITFIIDTLKYNEFNFLNSQTIEEPSKKNN</sequence>
<accession>A0A1R2D1I0</accession>
<feature type="transmembrane region" description="Helical" evidence="1">
    <location>
        <begin position="145"/>
        <end position="162"/>
    </location>
</feature>
<feature type="transmembrane region" description="Helical" evidence="1">
    <location>
        <begin position="308"/>
        <end position="326"/>
    </location>
</feature>
<proteinExistence type="predicted"/>
<evidence type="ECO:0008006" key="4">
    <source>
        <dbReference type="Google" id="ProtNLM"/>
    </source>
</evidence>
<keyword evidence="1" id="KW-0812">Transmembrane</keyword>
<gene>
    <name evidence="2" type="ORF">SteCoe_1658</name>
</gene>
<feature type="transmembrane region" description="Helical" evidence="1">
    <location>
        <begin position="233"/>
        <end position="252"/>
    </location>
</feature>
<dbReference type="Proteomes" id="UP000187209">
    <property type="component" value="Unassembled WGS sequence"/>
</dbReference>
<feature type="transmembrane region" description="Helical" evidence="1">
    <location>
        <begin position="346"/>
        <end position="366"/>
    </location>
</feature>
<feature type="transmembrane region" description="Helical" evidence="1">
    <location>
        <begin position="403"/>
        <end position="424"/>
    </location>
</feature>
<dbReference type="Gene3D" id="1.20.1250.20">
    <property type="entry name" value="MFS general substrate transporter like domains"/>
    <property type="match status" value="1"/>
</dbReference>
<dbReference type="AlphaFoldDB" id="A0A1R2D1I0"/>
<dbReference type="SUPFAM" id="SSF103473">
    <property type="entry name" value="MFS general substrate transporter"/>
    <property type="match status" value="1"/>
</dbReference>
<feature type="transmembrane region" description="Helical" evidence="1">
    <location>
        <begin position="272"/>
        <end position="293"/>
    </location>
</feature>
<evidence type="ECO:0000256" key="1">
    <source>
        <dbReference type="SAM" id="Phobius"/>
    </source>
</evidence>
<dbReference type="OrthoDB" id="10611799at2759"/>
<keyword evidence="1" id="KW-1133">Transmembrane helix</keyword>
<evidence type="ECO:0000313" key="2">
    <source>
        <dbReference type="EMBL" id="OMJ95115.1"/>
    </source>
</evidence>
<feature type="transmembrane region" description="Helical" evidence="1">
    <location>
        <begin position="174"/>
        <end position="193"/>
    </location>
</feature>
<keyword evidence="1" id="KW-0472">Membrane</keyword>
<organism evidence="2 3">
    <name type="scientific">Stentor coeruleus</name>
    <dbReference type="NCBI Taxonomy" id="5963"/>
    <lineage>
        <taxon>Eukaryota</taxon>
        <taxon>Sar</taxon>
        <taxon>Alveolata</taxon>
        <taxon>Ciliophora</taxon>
        <taxon>Postciliodesmatophora</taxon>
        <taxon>Heterotrichea</taxon>
        <taxon>Heterotrichida</taxon>
        <taxon>Stentoridae</taxon>
        <taxon>Stentor</taxon>
    </lineage>
</organism>
<feature type="transmembrane region" description="Helical" evidence="1">
    <location>
        <begin position="106"/>
        <end position="125"/>
    </location>
</feature>
<feature type="transmembrane region" description="Helical" evidence="1">
    <location>
        <begin position="378"/>
        <end position="397"/>
    </location>
</feature>
<feature type="transmembrane region" description="Helical" evidence="1">
    <location>
        <begin position="462"/>
        <end position="482"/>
    </location>
</feature>
<keyword evidence="3" id="KW-1185">Reference proteome</keyword>
<evidence type="ECO:0000313" key="3">
    <source>
        <dbReference type="Proteomes" id="UP000187209"/>
    </source>
</evidence>
<reference evidence="2 3" key="1">
    <citation type="submission" date="2016-11" db="EMBL/GenBank/DDBJ databases">
        <title>The macronuclear genome of Stentor coeruleus: a giant cell with tiny introns.</title>
        <authorList>
            <person name="Slabodnick M."/>
            <person name="Ruby J.G."/>
            <person name="Reiff S.B."/>
            <person name="Swart E.C."/>
            <person name="Gosai S."/>
            <person name="Prabakaran S."/>
            <person name="Witkowska E."/>
            <person name="Larue G.E."/>
            <person name="Fisher S."/>
            <person name="Freeman R.M."/>
            <person name="Gunawardena J."/>
            <person name="Chu W."/>
            <person name="Stover N.A."/>
            <person name="Gregory B.D."/>
            <person name="Nowacki M."/>
            <person name="Derisi J."/>
            <person name="Roy S.W."/>
            <person name="Marshall W.F."/>
            <person name="Sood P."/>
        </authorList>
    </citation>
    <scope>NUCLEOTIDE SEQUENCE [LARGE SCALE GENOMIC DNA]</scope>
    <source>
        <strain evidence="2">WM001</strain>
    </source>
</reference>
<name>A0A1R2D1I0_9CILI</name>
<dbReference type="InterPro" id="IPR036259">
    <property type="entry name" value="MFS_trans_sf"/>
</dbReference>
<comment type="caution">
    <text evidence="2">The sequence shown here is derived from an EMBL/GenBank/DDBJ whole genome shotgun (WGS) entry which is preliminary data.</text>
</comment>